<dbReference type="InterPro" id="IPR029064">
    <property type="entry name" value="Ribosomal_eL30-like_sf"/>
</dbReference>
<dbReference type="InterPro" id="IPR047261">
    <property type="entry name" value="MRM1_MeTrfase_dom"/>
</dbReference>
<evidence type="ECO:0000256" key="9">
    <source>
        <dbReference type="ARBA" id="ARBA00034881"/>
    </source>
</evidence>
<feature type="compositionally biased region" description="Polar residues" evidence="10">
    <location>
        <begin position="62"/>
        <end position="73"/>
    </location>
</feature>
<proteinExistence type="inferred from homology"/>
<dbReference type="PANTHER" id="PTHR46103">
    <property type="entry name" value="RRNA METHYLTRANSFERASE 1, MITOCHONDRIAL"/>
    <property type="match status" value="1"/>
</dbReference>
<dbReference type="Proteomes" id="UP000192578">
    <property type="component" value="Unassembled WGS sequence"/>
</dbReference>
<dbReference type="SUPFAM" id="SSF75217">
    <property type="entry name" value="alpha/beta knot"/>
    <property type="match status" value="1"/>
</dbReference>
<dbReference type="SMART" id="SM00967">
    <property type="entry name" value="SpoU_sub_bind"/>
    <property type="match status" value="1"/>
</dbReference>
<dbReference type="GO" id="GO:0016435">
    <property type="term" value="F:rRNA (guanine) methyltransferase activity"/>
    <property type="evidence" value="ECO:0007669"/>
    <property type="project" value="TreeGrafter"/>
</dbReference>
<dbReference type="GO" id="GO:0003723">
    <property type="term" value="F:RNA binding"/>
    <property type="evidence" value="ECO:0007669"/>
    <property type="project" value="InterPro"/>
</dbReference>
<dbReference type="SUPFAM" id="SSF55315">
    <property type="entry name" value="L30e-like"/>
    <property type="match status" value="1"/>
</dbReference>
<reference evidence="13" key="1">
    <citation type="submission" date="2017-01" db="EMBL/GenBank/DDBJ databases">
        <title>Comparative genomics of anhydrobiosis in the tardigrade Hypsibius dujardini.</title>
        <authorList>
            <person name="Yoshida Y."/>
            <person name="Koutsovoulos G."/>
            <person name="Laetsch D."/>
            <person name="Stevens L."/>
            <person name="Kumar S."/>
            <person name="Horikawa D."/>
            <person name="Ishino K."/>
            <person name="Komine S."/>
            <person name="Tomita M."/>
            <person name="Blaxter M."/>
            <person name="Arakawa K."/>
        </authorList>
    </citation>
    <scope>NUCLEOTIDE SEQUENCE [LARGE SCALE GENOMIC DNA]</scope>
    <source>
        <strain evidence="13">Z151</strain>
    </source>
</reference>
<accession>A0A1W0WZ73</accession>
<feature type="domain" description="RNA 2-O ribose methyltransferase substrate binding" evidence="11">
    <location>
        <begin position="113"/>
        <end position="192"/>
    </location>
</feature>
<dbReference type="PANTHER" id="PTHR46103:SF1">
    <property type="entry name" value="RRNA METHYLTRANSFERASE 1, MITOCHONDRIAL"/>
    <property type="match status" value="1"/>
</dbReference>
<dbReference type="Pfam" id="PF00588">
    <property type="entry name" value="SpoU_methylase"/>
    <property type="match status" value="1"/>
</dbReference>
<evidence type="ECO:0000256" key="5">
    <source>
        <dbReference type="ARBA" id="ARBA00022679"/>
    </source>
</evidence>
<dbReference type="GO" id="GO:0005739">
    <property type="term" value="C:mitochondrion"/>
    <property type="evidence" value="ECO:0007669"/>
    <property type="project" value="UniProtKB-SubCell"/>
</dbReference>
<gene>
    <name evidence="12" type="ORF">BV898_05546</name>
</gene>
<evidence type="ECO:0000256" key="2">
    <source>
        <dbReference type="ARBA" id="ARBA00007228"/>
    </source>
</evidence>
<sequence>MASPFSGKFSPALAGIFRILCRPRSVRQAYAEPSRLHRGGVIQSQRAKSTWISGDLLENPPIEQQRNGTTSSRTDAENVHGQARMLRKSGDPGRMKEDRKPGKGKVTAEGDDVVFGMNPVVLALRQRRRRFFRLFITEAKSLSQEPLMREIVRLAGEMNIPMVKVEPAVLHTLSSNRPHQGICLDTTSLLPEPLDFDALKRELNTALRSDRKSQLWLFLDSVMDPMNFGAILRSAYFFGVDRILIFNGCPLTATVSKASAGIMEIIPISVVADEKRQLPTFFTMIKEANWQVVVTGSKNELEEAASVGGQSKRRTMASLTANGNVLLVLGNEHDGVNREILRFSDQMVCIDAGKEDLLEDANCLNVSVAAGVILSHITLKRKHPEETTTATATV</sequence>
<dbReference type="InterPro" id="IPR029028">
    <property type="entry name" value="Alpha/beta_knot_MTases"/>
</dbReference>
<dbReference type="Gene3D" id="3.30.1330.30">
    <property type="match status" value="1"/>
</dbReference>
<feature type="compositionally biased region" description="Basic and acidic residues" evidence="10">
    <location>
        <begin position="88"/>
        <end position="101"/>
    </location>
</feature>
<comment type="subcellular location">
    <subcellularLocation>
        <location evidence="1">Mitochondrion</location>
    </subcellularLocation>
</comment>
<dbReference type="Gene3D" id="3.40.1280.10">
    <property type="match status" value="1"/>
</dbReference>
<keyword evidence="6" id="KW-0949">S-adenosyl-L-methionine</keyword>
<dbReference type="EMBL" id="MTYJ01000030">
    <property type="protein sequence ID" value="OQV20501.1"/>
    <property type="molecule type" value="Genomic_DNA"/>
</dbReference>
<evidence type="ECO:0000256" key="10">
    <source>
        <dbReference type="SAM" id="MobiDB-lite"/>
    </source>
</evidence>
<dbReference type="InterPro" id="IPR029026">
    <property type="entry name" value="tRNA_m1G_MTases_N"/>
</dbReference>
<evidence type="ECO:0000256" key="1">
    <source>
        <dbReference type="ARBA" id="ARBA00004173"/>
    </source>
</evidence>
<evidence type="ECO:0000256" key="7">
    <source>
        <dbReference type="ARBA" id="ARBA00022946"/>
    </source>
</evidence>
<organism evidence="12 13">
    <name type="scientific">Hypsibius exemplaris</name>
    <name type="common">Freshwater tardigrade</name>
    <dbReference type="NCBI Taxonomy" id="2072580"/>
    <lineage>
        <taxon>Eukaryota</taxon>
        <taxon>Metazoa</taxon>
        <taxon>Ecdysozoa</taxon>
        <taxon>Tardigrada</taxon>
        <taxon>Eutardigrada</taxon>
        <taxon>Parachela</taxon>
        <taxon>Hypsibioidea</taxon>
        <taxon>Hypsibiidae</taxon>
        <taxon>Hypsibius</taxon>
    </lineage>
</organism>
<dbReference type="InterPro" id="IPR013123">
    <property type="entry name" value="SpoU_subst-bd"/>
</dbReference>
<evidence type="ECO:0000256" key="4">
    <source>
        <dbReference type="ARBA" id="ARBA00022603"/>
    </source>
</evidence>
<name>A0A1W0WZ73_HYPEX</name>
<protein>
    <recommendedName>
        <fullName evidence="9">rRNA methyltransferase 1, mitochondrial</fullName>
    </recommendedName>
</protein>
<comment type="similarity">
    <text evidence="2">Belongs to the class IV-like SAM-binding methyltransferase superfamily. RNA methyltransferase TrmH family.</text>
</comment>
<dbReference type="InterPro" id="IPR047182">
    <property type="entry name" value="MRM1"/>
</dbReference>
<evidence type="ECO:0000256" key="3">
    <source>
        <dbReference type="ARBA" id="ARBA00022552"/>
    </source>
</evidence>
<dbReference type="AlphaFoldDB" id="A0A1W0WZ73"/>
<keyword evidence="8" id="KW-0496">Mitochondrion</keyword>
<evidence type="ECO:0000313" key="13">
    <source>
        <dbReference type="Proteomes" id="UP000192578"/>
    </source>
</evidence>
<evidence type="ECO:0000256" key="6">
    <source>
        <dbReference type="ARBA" id="ARBA00022691"/>
    </source>
</evidence>
<evidence type="ECO:0000259" key="11">
    <source>
        <dbReference type="SMART" id="SM00967"/>
    </source>
</evidence>
<keyword evidence="7" id="KW-0809">Transit peptide</keyword>
<dbReference type="OrthoDB" id="270651at2759"/>
<comment type="caution">
    <text evidence="12">The sequence shown here is derived from an EMBL/GenBank/DDBJ whole genome shotgun (WGS) entry which is preliminary data.</text>
</comment>
<dbReference type="Pfam" id="PF08032">
    <property type="entry name" value="SpoU_sub_bind"/>
    <property type="match status" value="1"/>
</dbReference>
<dbReference type="CDD" id="cd18105">
    <property type="entry name" value="SpoU-like_MRM1"/>
    <property type="match status" value="1"/>
</dbReference>
<keyword evidence="5" id="KW-0808">Transferase</keyword>
<dbReference type="InterPro" id="IPR001537">
    <property type="entry name" value="SpoU_MeTrfase"/>
</dbReference>
<evidence type="ECO:0000256" key="8">
    <source>
        <dbReference type="ARBA" id="ARBA00023128"/>
    </source>
</evidence>
<feature type="region of interest" description="Disordered" evidence="10">
    <location>
        <begin position="56"/>
        <end position="107"/>
    </location>
</feature>
<keyword evidence="4 12" id="KW-0489">Methyltransferase</keyword>
<keyword evidence="3" id="KW-0698">rRNA processing</keyword>
<evidence type="ECO:0000313" key="12">
    <source>
        <dbReference type="EMBL" id="OQV20501.1"/>
    </source>
</evidence>
<keyword evidence="13" id="KW-1185">Reference proteome</keyword>